<feature type="transmembrane region" description="Helical" evidence="6">
    <location>
        <begin position="408"/>
        <end position="435"/>
    </location>
</feature>
<accession>G7V5S9</accession>
<evidence type="ECO:0000256" key="2">
    <source>
        <dbReference type="ARBA" id="ARBA00022475"/>
    </source>
</evidence>
<proteinExistence type="predicted"/>
<reference evidence="8 9" key="2">
    <citation type="journal article" date="2012" name="Stand. Genomic Sci.">
        <title>Genome sequence of the moderately thermophilic, amino-acid-degrading and sulfur-reducing bacterium Thermovirga lienii type strain (Cas60314(T)).</title>
        <authorList>
            <person name="Goker M."/>
            <person name="Saunders E."/>
            <person name="Lapidus A."/>
            <person name="Nolan M."/>
            <person name="Lucas S."/>
            <person name="Hammon N."/>
            <person name="Deshpande S."/>
            <person name="Cheng J.F."/>
            <person name="Han C."/>
            <person name="Tapia R."/>
            <person name="Goodwin L.A."/>
            <person name="Pitluck S."/>
            <person name="Liolios K."/>
            <person name="Mavromatis K."/>
            <person name="Pagani I."/>
            <person name="Ivanova N."/>
            <person name="Mikhailova N."/>
            <person name="Pati A."/>
            <person name="Chen A."/>
            <person name="Palaniappan K."/>
            <person name="Land M."/>
            <person name="Chang Y.J."/>
            <person name="Jeffries C.D."/>
            <person name="Brambilla E.M."/>
            <person name="Rohde M."/>
            <person name="Spring S."/>
            <person name="Detter J.C."/>
            <person name="Woyke T."/>
            <person name="Bristow J."/>
            <person name="Eisen J.A."/>
            <person name="Markowitz V."/>
            <person name="Hugenholtz P."/>
            <person name="Kyrpides N.C."/>
            <person name="Klenk H.P."/>
        </authorList>
    </citation>
    <scope>NUCLEOTIDE SEQUENCE [LARGE SCALE GENOMIC DNA]</scope>
    <source>
        <strain evidence="9">ATCC BAA-1197 / DSM 17291 / Cas60314</strain>
    </source>
</reference>
<dbReference type="NCBIfam" id="TIGR00360">
    <property type="entry name" value="ComEC_N-term"/>
    <property type="match status" value="1"/>
</dbReference>
<feature type="transmembrane region" description="Helical" evidence="6">
    <location>
        <begin position="43"/>
        <end position="64"/>
    </location>
</feature>
<keyword evidence="3 6" id="KW-0812">Transmembrane</keyword>
<keyword evidence="4 6" id="KW-1133">Transmembrane helix</keyword>
<dbReference type="GO" id="GO:0005886">
    <property type="term" value="C:plasma membrane"/>
    <property type="evidence" value="ECO:0007669"/>
    <property type="project" value="UniProtKB-SubCell"/>
</dbReference>
<feature type="transmembrane region" description="Helical" evidence="6">
    <location>
        <begin position="16"/>
        <end position="37"/>
    </location>
</feature>
<dbReference type="KEGG" id="tli:Tlie_1258"/>
<evidence type="ECO:0000256" key="3">
    <source>
        <dbReference type="ARBA" id="ARBA00022692"/>
    </source>
</evidence>
<dbReference type="PANTHER" id="PTHR30619:SF7">
    <property type="entry name" value="BETA-LACTAMASE DOMAIN PROTEIN"/>
    <property type="match status" value="1"/>
</dbReference>
<dbReference type="EMBL" id="CP003096">
    <property type="protein sequence ID" value="AER66989.1"/>
    <property type="molecule type" value="Genomic_DNA"/>
</dbReference>
<dbReference type="InterPro" id="IPR052159">
    <property type="entry name" value="Competence_DNA_uptake"/>
</dbReference>
<feature type="transmembrane region" description="Helical" evidence="6">
    <location>
        <begin position="212"/>
        <end position="235"/>
    </location>
</feature>
<evidence type="ECO:0000259" key="7">
    <source>
        <dbReference type="Pfam" id="PF03772"/>
    </source>
</evidence>
<evidence type="ECO:0000256" key="5">
    <source>
        <dbReference type="ARBA" id="ARBA00023136"/>
    </source>
</evidence>
<dbReference type="HOGENOM" id="CLU_044993_0_0_0"/>
<keyword evidence="5 6" id="KW-0472">Membrane</keyword>
<dbReference type="STRING" id="580340.Tlie_1258"/>
<dbReference type="Proteomes" id="UP000005868">
    <property type="component" value="Chromosome"/>
</dbReference>
<evidence type="ECO:0000256" key="6">
    <source>
        <dbReference type="SAM" id="Phobius"/>
    </source>
</evidence>
<reference evidence="9" key="1">
    <citation type="submission" date="2011-10" db="EMBL/GenBank/DDBJ databases">
        <title>The complete genome of chromosome of Thermovirga lienii DSM 17291.</title>
        <authorList>
            <consortium name="US DOE Joint Genome Institute (JGI-PGF)"/>
            <person name="Lucas S."/>
            <person name="Copeland A."/>
            <person name="Lapidus A."/>
            <person name="Glavina del Rio T."/>
            <person name="Dalin E."/>
            <person name="Tice H."/>
            <person name="Bruce D."/>
            <person name="Goodwin L."/>
            <person name="Pitluck S."/>
            <person name="Peters L."/>
            <person name="Mikhailova N."/>
            <person name="Saunders E."/>
            <person name="Kyrpides N."/>
            <person name="Mavromatis K."/>
            <person name="Ivanova N."/>
            <person name="Last F.I."/>
            <person name="Brettin T."/>
            <person name="Detter J.C."/>
            <person name="Han C."/>
            <person name="Larimer F."/>
            <person name="Land M."/>
            <person name="Hauser L."/>
            <person name="Markowitz V."/>
            <person name="Cheng J.-F."/>
            <person name="Hugenholtz P."/>
            <person name="Woyke T."/>
            <person name="Wu D."/>
            <person name="Spring S."/>
            <person name="Schroeder M."/>
            <person name="Brambilla E.-M."/>
            <person name="Klenk H.-P."/>
            <person name="Eisen J.A."/>
        </authorList>
    </citation>
    <scope>NUCLEOTIDE SEQUENCE [LARGE SCALE GENOMIC DNA]</scope>
    <source>
        <strain evidence="9">ATCC BAA-1197 / DSM 17291 / Cas60314</strain>
    </source>
</reference>
<feature type="transmembrane region" description="Helical" evidence="6">
    <location>
        <begin position="181"/>
        <end position="200"/>
    </location>
</feature>
<evidence type="ECO:0000256" key="1">
    <source>
        <dbReference type="ARBA" id="ARBA00004651"/>
    </source>
</evidence>
<evidence type="ECO:0000313" key="8">
    <source>
        <dbReference type="EMBL" id="AER66989.1"/>
    </source>
</evidence>
<feature type="transmembrane region" description="Helical" evidence="6">
    <location>
        <begin position="282"/>
        <end position="301"/>
    </location>
</feature>
<keyword evidence="2" id="KW-1003">Cell membrane</keyword>
<feature type="transmembrane region" description="Helical" evidence="6">
    <location>
        <begin position="442"/>
        <end position="464"/>
    </location>
</feature>
<dbReference type="Pfam" id="PF03772">
    <property type="entry name" value="Competence"/>
    <property type="match status" value="1"/>
</dbReference>
<keyword evidence="9" id="KW-1185">Reference proteome</keyword>
<name>G7V5S9_THELD</name>
<feature type="transmembrane region" description="Helical" evidence="6">
    <location>
        <begin position="364"/>
        <end position="388"/>
    </location>
</feature>
<dbReference type="InterPro" id="IPR004477">
    <property type="entry name" value="ComEC_N"/>
</dbReference>
<evidence type="ECO:0000256" key="4">
    <source>
        <dbReference type="ARBA" id="ARBA00022989"/>
    </source>
</evidence>
<protein>
    <submittedName>
        <fullName evidence="8">ComEC/Rec2-related protein</fullName>
    </submittedName>
</protein>
<sequence>MAAGFWATLYLYGKGLPIWACCVVGFLFFVFLVLSGTPEPPPGFVPFFVILSLVFLSVVLYSVFRLDLDQRKILPAQVVKTKGTIVFERPWGRWRSLIVDAEDGKRYLIKISPLRPFREGDIVEISGKSESFKLDFSKGFNESLYWKTKGVDQVLTSPRVTVVGSSGFSLSRWRRLLREKLLLSLPPNTRGYLLAAWLGVRDPVLQDAHARWGTSHILAISGFHVGLLVFLVAFFAKRAVWLQSIVLWLYVLASGAQVSAVRAAVMIQIFLLAKVVGRPSKALNTVCIASVLLLLIRPLWFWDLGFRLSVMAALTLSVVGAGSIAWRKLIVLPAVWFTTGVLISRSFGGVPIAGIIINMLAIPFFSFILPLGSFLAVFPVVFGGAGTWEYFVLPVEFLLSLWHNFADMIASILPVTVGAKFFPFPIVALMIMYFVYKRSWGAGLLSVCLSVCVAVFVALIDSILP</sequence>
<organism evidence="8 9">
    <name type="scientific">Thermovirga lienii (strain ATCC BAA-1197 / DSM 17291 / Cas60314)</name>
    <dbReference type="NCBI Taxonomy" id="580340"/>
    <lineage>
        <taxon>Bacteria</taxon>
        <taxon>Thermotogati</taxon>
        <taxon>Synergistota</taxon>
        <taxon>Synergistia</taxon>
        <taxon>Synergistales</taxon>
        <taxon>Thermovirgaceae</taxon>
        <taxon>Thermovirga</taxon>
    </lineage>
</organism>
<feature type="transmembrane region" description="Helical" evidence="6">
    <location>
        <begin position="247"/>
        <end position="270"/>
    </location>
</feature>
<dbReference type="PANTHER" id="PTHR30619">
    <property type="entry name" value="DNA INTERNALIZATION/COMPETENCE PROTEIN COMEC/REC2"/>
    <property type="match status" value="1"/>
</dbReference>
<feature type="domain" description="ComEC/Rec2-related protein" evidence="7">
    <location>
        <begin position="205"/>
        <end position="437"/>
    </location>
</feature>
<dbReference type="eggNOG" id="COG0658">
    <property type="taxonomic scope" value="Bacteria"/>
</dbReference>
<evidence type="ECO:0000313" key="9">
    <source>
        <dbReference type="Proteomes" id="UP000005868"/>
    </source>
</evidence>
<feature type="transmembrane region" description="Helical" evidence="6">
    <location>
        <begin position="308"/>
        <end position="326"/>
    </location>
</feature>
<gene>
    <name evidence="8" type="ordered locus">Tlie_1258</name>
</gene>
<dbReference type="AlphaFoldDB" id="G7V5S9"/>
<comment type="subcellular location">
    <subcellularLocation>
        <location evidence="1">Cell membrane</location>
        <topology evidence="1">Multi-pass membrane protein</topology>
    </subcellularLocation>
</comment>